<reference evidence="1 2" key="1">
    <citation type="submission" date="2021-07" db="EMBL/GenBank/DDBJ databases">
        <title>Clinical implication of Pseudomonas aeruginosa: further insight on the antimicrobial resistance.</title>
        <authorList>
            <person name="Macori G."/>
            <person name="Fanning S."/>
            <person name="Alqahtani A."/>
        </authorList>
    </citation>
    <scope>NUCLEOTIDE SEQUENCE [LARGE SCALE GENOMIC DNA]</scope>
    <source>
        <strain evidence="1 2">CFS3442</strain>
    </source>
</reference>
<comment type="caution">
    <text evidence="1">The sequence shown here is derived from an EMBL/GenBank/DDBJ whole genome shotgun (WGS) entry which is preliminary data.</text>
</comment>
<protein>
    <submittedName>
        <fullName evidence="1">Uncharacterized protein</fullName>
    </submittedName>
</protein>
<name>A0ABT2XJQ2_9GAMM</name>
<dbReference type="RefSeq" id="WP_197611849.1">
    <property type="nucleotide sequence ID" value="NZ_JAHWBK010000011.1"/>
</dbReference>
<dbReference type="EMBL" id="JAHWBK010000011">
    <property type="protein sequence ID" value="MCV0325911.1"/>
    <property type="molecule type" value="Genomic_DNA"/>
</dbReference>
<sequence>MAMDAGRSSIEPESGQYKEMAMTFTVMETIKNWGGVRKFLMGRKDILEAFALYEPSEDEKKWTTSTKDANWFYLEGLVQKETKTPIHLSCNSVGGDWKTFHVTEYANNLHVGSFEIVVRGDDDSFIEPVESNFRCIRSTTILTDGACSNMKISGKELKRIEKIRQEGGKISSPKGDMNHLIYAISQCQVTWAPSK</sequence>
<proteinExistence type="predicted"/>
<organism evidence="1 2">
    <name type="scientific">Stenotrophomonas riyadhensis</name>
    <dbReference type="NCBI Taxonomy" id="2859893"/>
    <lineage>
        <taxon>Bacteria</taxon>
        <taxon>Pseudomonadati</taxon>
        <taxon>Pseudomonadota</taxon>
        <taxon>Gammaproteobacteria</taxon>
        <taxon>Lysobacterales</taxon>
        <taxon>Lysobacteraceae</taxon>
        <taxon>Stenotrophomonas</taxon>
    </lineage>
</organism>
<dbReference type="Proteomes" id="UP001208054">
    <property type="component" value="Unassembled WGS sequence"/>
</dbReference>
<evidence type="ECO:0000313" key="1">
    <source>
        <dbReference type="EMBL" id="MCV0325911.1"/>
    </source>
</evidence>
<accession>A0ABT2XJQ2</accession>
<gene>
    <name evidence="1" type="ORF">KYJ44_16395</name>
</gene>
<keyword evidence="2" id="KW-1185">Reference proteome</keyword>
<evidence type="ECO:0000313" key="2">
    <source>
        <dbReference type="Proteomes" id="UP001208054"/>
    </source>
</evidence>